<dbReference type="GO" id="GO:0000165">
    <property type="term" value="P:MAPK cascade"/>
    <property type="evidence" value="ECO:0007669"/>
    <property type="project" value="UniProtKB-ARBA"/>
</dbReference>
<feature type="compositionally biased region" description="Low complexity" evidence="6">
    <location>
        <begin position="430"/>
        <end position="439"/>
    </location>
</feature>
<dbReference type="InterPro" id="IPR008271">
    <property type="entry name" value="Ser/Thr_kinase_AS"/>
</dbReference>
<reference evidence="8" key="2">
    <citation type="submission" date="2014-02" db="EMBL/GenBank/DDBJ databases">
        <title>Complete DNA sequence of /Kuraishia capsulata/ illustrates novel genomic features among budding yeasts (/Saccharomycotina/).</title>
        <authorList>
            <person name="Morales L."/>
            <person name="Noel B."/>
            <person name="Porcel B."/>
            <person name="Marcet-Houben M."/>
            <person name="Hullo M-F."/>
            <person name="Sacerdot C."/>
            <person name="Tekaia F."/>
            <person name="Leh-Louis V."/>
            <person name="Despons L."/>
            <person name="Khanna V."/>
            <person name="Aury J-M."/>
            <person name="Barbe V."/>
            <person name="Couloux A."/>
            <person name="Labadie K."/>
            <person name="Pelletier E."/>
            <person name="Souciet J-L."/>
            <person name="Boekhout T."/>
            <person name="Gabaldon T."/>
            <person name="Wincker P."/>
            <person name="Dujon B."/>
        </authorList>
    </citation>
    <scope>NUCLEOTIDE SEQUENCE</scope>
    <source>
        <strain evidence="8">CBS 1993</strain>
    </source>
</reference>
<evidence type="ECO:0000313" key="9">
    <source>
        <dbReference type="Proteomes" id="UP000019384"/>
    </source>
</evidence>
<feature type="compositionally biased region" description="Polar residues" evidence="6">
    <location>
        <begin position="420"/>
        <end position="429"/>
    </location>
</feature>
<name>W6MLP8_9ASCO</name>
<sequence>MPPRRRRDSESHQPSDQLPTFLYNEIPSEIFNASTLNARLHSSRDPVSPYASIQKKVSVSPSDDSQRTQTAVRANMETSPKTPSKLMPSVITQSTSKTAQEDSPANQALTPSNRASNTSGPAVSPIYSEASERFSAALKESRPSNSKQFYESNDDSYTSDFTKHSFRDKSVEDEISKFSFESSVRATPSKADRHLRSSRASSFSFSDAPSIAEYWSASEGSVVPFGSVNAESTPKSVVNMPGSIAEEPRRDLRSDLQYEISTPLKVNTGVGDEPSPIEVVEGDDYRAPARKVSRAVNSPHSANSSVSWSVNNPDEWTTENVTFWLRMHRFNDSWVDYFIEWNITGQRFLDLRNYQTLKEISNAVDTSDDSTPSRFIHLLRKVLDKPSSQSTITQPASPISLLSEISSSTDSVTVPAMGASETQAADRTGSSLSMISSDSTAISSPTRVDELVSIASAPLLTSTPTGEKHGLQKQSIRQRDLKTNLGRRPVSTIESSNKSPFFAPSSPSVARGGFFRKHQKSNSSESSFFTGSFLSGSHDSDKYNKKHERSESRGSSITKMDVTESSKNLLSKWKMRAKDKAKGPLEAARTSRNPISPITPVSASSAHSAHDFSSSDKNEIARVTTTDTRPDKKTRGALSEKKSSVDSNATVRSFEPRLNLKSPVDKKSPKSVSPLTTAPGSTDALTEYQTRRPLSFQLDSKFRPISKNANSDLYILVTTDNKIFTPVNVGLVKNLNELKVKLNQSYNLVGNSGITYHLTDFGSDPGASLDDETFDKLRQTSFFGGTSKLLLKQRFLSQNSLITASTQSSISDSVESNGSSEQYPATPQYLIGAGSQPSKAKDGVDYLNFKERNATPVQKRRLPEGSPSLHSVSPKQPSLRQTSSAASNSSTETKLSTFRVIRNEKYEIDFDKKRESPYVSASSLIAKRTAPPPPEDGPQSVAGSLSSKVRTRRRRIPALGLNIGPSSGEDVQSSDMSPEQMLRLRSRSLVHHASIRRRGTGSSLISVNKFKENPISFEGAPQLDDSCDDNSVSSSDDGLWAKEPTSQRSPVLDSATISSKDSSLYEFDKMTVRPPADVVYDNLEVFFPNTDLDKPIVDDVVSPPVSPVVETQASTQATEKPPTQKDAPGKLIRQISVISTEDPSEAFQKGFSRGHRMKTIRIVAREAKEARTKILEASGKGKKESLLRRTSTKMWGRSVREVTPRDLQKGYISKLRNHNGDYKEFTWVKGGLIGKGTFGKVYLALNMTTGEMIAVKQTTIADLNKTKVDSSEILEAFLSEVQTLKDLDHVNIVQYLGFEQKDQTYSLFLEYVAGGSVGSCIRRHGCFDEPLIRFLTTQVLEGLAFIHRRGILHRDLKADNLLLEIDGTCKISDFGISKKMSDIYANNADMSMQGSIFWMAPEVVDSTIQSRKQGYSAKVDIWSLGCVVLEMYEGKRPWADRGAFSAIFSLGKTKLAPPISEETHKLMSPAGRDFLDLCFQVNPEKRPTARELLTHEFCKKDSTFKFENTRLSEMLRFNDKQDLKKAEMIKVSAQGS</sequence>
<dbReference type="STRING" id="1382522.W6MLP8"/>
<dbReference type="PROSITE" id="PS00107">
    <property type="entry name" value="PROTEIN_KINASE_ATP"/>
    <property type="match status" value="1"/>
</dbReference>
<feature type="binding site" evidence="5">
    <location>
        <position position="1256"/>
    </location>
    <ligand>
        <name>ATP</name>
        <dbReference type="ChEBI" id="CHEBI:30616"/>
    </ligand>
</feature>
<feature type="compositionally biased region" description="Basic and acidic residues" evidence="6">
    <location>
        <begin position="839"/>
        <end position="853"/>
    </location>
</feature>
<accession>W6MLP8</accession>
<feature type="compositionally biased region" description="Polar residues" evidence="6">
    <location>
        <begin position="590"/>
        <end position="601"/>
    </location>
</feature>
<feature type="region of interest" description="Disordered" evidence="6">
    <location>
        <begin position="40"/>
        <end position="125"/>
    </location>
</feature>
<feature type="region of interest" description="Disordered" evidence="6">
    <location>
        <begin position="539"/>
        <end position="684"/>
    </location>
</feature>
<dbReference type="PROSITE" id="PS50011">
    <property type="entry name" value="PROTEIN_KINASE_DOM"/>
    <property type="match status" value="1"/>
</dbReference>
<evidence type="ECO:0000256" key="5">
    <source>
        <dbReference type="PROSITE-ProRule" id="PRU10141"/>
    </source>
</evidence>
<dbReference type="InterPro" id="IPR017441">
    <property type="entry name" value="Protein_kinase_ATP_BS"/>
</dbReference>
<evidence type="ECO:0000256" key="3">
    <source>
        <dbReference type="ARBA" id="ARBA00022777"/>
    </source>
</evidence>
<feature type="domain" description="Protein kinase" evidence="7">
    <location>
        <begin position="1227"/>
        <end position="1498"/>
    </location>
</feature>
<evidence type="ECO:0000259" key="7">
    <source>
        <dbReference type="PROSITE" id="PS50011"/>
    </source>
</evidence>
<dbReference type="RefSeq" id="XP_022459034.1">
    <property type="nucleotide sequence ID" value="XM_022603316.1"/>
</dbReference>
<proteinExistence type="predicted"/>
<feature type="compositionally biased region" description="Basic and acidic residues" evidence="6">
    <location>
        <begin position="608"/>
        <end position="620"/>
    </location>
</feature>
<feature type="region of interest" description="Disordered" evidence="6">
    <location>
        <begin position="460"/>
        <end position="506"/>
    </location>
</feature>
<dbReference type="Proteomes" id="UP000019384">
    <property type="component" value="Unassembled WGS sequence"/>
</dbReference>
<dbReference type="PANTHER" id="PTHR48016">
    <property type="entry name" value="MAP KINASE KINASE KINASE SSK2-RELATED-RELATED"/>
    <property type="match status" value="1"/>
</dbReference>
<protein>
    <recommendedName>
        <fullName evidence="7">Protein kinase domain-containing protein</fullName>
    </recommendedName>
</protein>
<dbReference type="SUPFAM" id="SSF47769">
    <property type="entry name" value="SAM/Pointed domain"/>
    <property type="match status" value="1"/>
</dbReference>
<dbReference type="PANTHER" id="PTHR48016:SF48">
    <property type="entry name" value="SERINE_THREONINE-PROTEIN KINASE BCK1_SLK1_SSP31"/>
    <property type="match status" value="1"/>
</dbReference>
<keyword evidence="1" id="KW-0808">Transferase</keyword>
<dbReference type="GO" id="GO:0005524">
    <property type="term" value="F:ATP binding"/>
    <property type="evidence" value="ECO:0007669"/>
    <property type="project" value="UniProtKB-UniRule"/>
</dbReference>
<feature type="compositionally biased region" description="Polar residues" evidence="6">
    <location>
        <begin position="868"/>
        <end position="881"/>
    </location>
</feature>
<dbReference type="HOGENOM" id="CLU_002516_0_0_1"/>
<dbReference type="PROSITE" id="PS00108">
    <property type="entry name" value="PROTEIN_KINASE_ST"/>
    <property type="match status" value="1"/>
</dbReference>
<feature type="compositionally biased region" description="Polar residues" evidence="6">
    <location>
        <begin position="143"/>
        <end position="160"/>
    </location>
</feature>
<evidence type="ECO:0000256" key="2">
    <source>
        <dbReference type="ARBA" id="ARBA00022741"/>
    </source>
</evidence>
<feature type="region of interest" description="Disordered" evidence="6">
    <location>
        <begin position="924"/>
        <end position="950"/>
    </location>
</feature>
<feature type="region of interest" description="Disordered" evidence="6">
    <location>
        <begin position="1017"/>
        <end position="1047"/>
    </location>
</feature>
<dbReference type="GO" id="GO:0030447">
    <property type="term" value="P:filamentous growth"/>
    <property type="evidence" value="ECO:0007669"/>
    <property type="project" value="UniProtKB-ARBA"/>
</dbReference>
<evidence type="ECO:0000256" key="6">
    <source>
        <dbReference type="SAM" id="MobiDB-lite"/>
    </source>
</evidence>
<feature type="compositionally biased region" description="Polar residues" evidence="6">
    <location>
        <begin position="675"/>
        <end position="684"/>
    </location>
</feature>
<feature type="compositionally biased region" description="Low complexity" evidence="6">
    <location>
        <begin position="495"/>
        <end position="506"/>
    </location>
</feature>
<dbReference type="FunFam" id="1.10.510.10:FF:000182">
    <property type="entry name" value="MAP kinase kinase kinase mkh1"/>
    <property type="match status" value="1"/>
</dbReference>
<dbReference type="Gene3D" id="1.10.510.10">
    <property type="entry name" value="Transferase(Phosphotransferase) domain 1"/>
    <property type="match status" value="1"/>
</dbReference>
<evidence type="ECO:0000256" key="1">
    <source>
        <dbReference type="ARBA" id="ARBA00022679"/>
    </source>
</evidence>
<feature type="region of interest" description="Disordered" evidence="6">
    <location>
        <begin position="137"/>
        <end position="161"/>
    </location>
</feature>
<dbReference type="OrthoDB" id="266718at2759"/>
<reference evidence="8" key="1">
    <citation type="submission" date="2013-12" db="EMBL/GenBank/DDBJ databases">
        <authorList>
            <person name="Genoscope - CEA"/>
        </authorList>
    </citation>
    <scope>NUCLEOTIDE SEQUENCE</scope>
    <source>
        <strain evidence="8">CBS 1993</strain>
    </source>
</reference>
<keyword evidence="3" id="KW-0418">Kinase</keyword>
<feature type="compositionally biased region" description="Polar residues" evidence="6">
    <location>
        <begin position="553"/>
        <end position="569"/>
    </location>
</feature>
<feature type="compositionally biased region" description="Polar residues" evidence="6">
    <location>
        <begin position="55"/>
        <end position="82"/>
    </location>
</feature>
<dbReference type="SMART" id="SM00220">
    <property type="entry name" value="S_TKc"/>
    <property type="match status" value="1"/>
</dbReference>
<dbReference type="InterPro" id="IPR050538">
    <property type="entry name" value="MAP_kinase_kinase_kinase"/>
</dbReference>
<feature type="region of interest" description="Disordered" evidence="6">
    <location>
        <begin position="1108"/>
        <end position="1127"/>
    </location>
</feature>
<feature type="region of interest" description="Disordered" evidence="6">
    <location>
        <begin position="807"/>
        <end position="894"/>
    </location>
</feature>
<dbReference type="Pfam" id="PF00069">
    <property type="entry name" value="Pkinase"/>
    <property type="match status" value="1"/>
</dbReference>
<dbReference type="EMBL" id="HG793127">
    <property type="protein sequence ID" value="CDK27038.1"/>
    <property type="molecule type" value="Genomic_DNA"/>
</dbReference>
<feature type="compositionally biased region" description="Basic and acidic residues" evidence="6">
    <location>
        <begin position="539"/>
        <end position="552"/>
    </location>
</feature>
<keyword evidence="2 5" id="KW-0547">Nucleotide-binding</keyword>
<gene>
    <name evidence="8" type="ORF">KUCA_T00003015001</name>
</gene>
<dbReference type="GO" id="GO:0004672">
    <property type="term" value="F:protein kinase activity"/>
    <property type="evidence" value="ECO:0007669"/>
    <property type="project" value="InterPro"/>
</dbReference>
<dbReference type="GeneID" id="34520422"/>
<feature type="compositionally biased region" description="Basic and acidic residues" evidence="6">
    <location>
        <begin position="628"/>
        <end position="644"/>
    </location>
</feature>
<feature type="compositionally biased region" description="Polar residues" evidence="6">
    <location>
        <begin position="90"/>
        <end position="121"/>
    </location>
</feature>
<keyword evidence="4 5" id="KW-0067">ATP-binding</keyword>
<dbReference type="InterPro" id="IPR000719">
    <property type="entry name" value="Prot_kinase_dom"/>
</dbReference>
<evidence type="ECO:0000256" key="4">
    <source>
        <dbReference type="ARBA" id="ARBA00022840"/>
    </source>
</evidence>
<dbReference type="InterPro" id="IPR013761">
    <property type="entry name" value="SAM/pointed_sf"/>
</dbReference>
<evidence type="ECO:0000313" key="8">
    <source>
        <dbReference type="EMBL" id="CDK27038.1"/>
    </source>
</evidence>
<dbReference type="InterPro" id="IPR011009">
    <property type="entry name" value="Kinase-like_dom_sf"/>
</dbReference>
<dbReference type="SUPFAM" id="SSF56112">
    <property type="entry name" value="Protein kinase-like (PK-like)"/>
    <property type="match status" value="1"/>
</dbReference>
<feature type="compositionally biased region" description="Low complexity" evidence="6">
    <location>
        <begin position="882"/>
        <end position="891"/>
    </location>
</feature>
<keyword evidence="9" id="KW-1185">Reference proteome</keyword>
<feature type="region of interest" description="Disordered" evidence="6">
    <location>
        <begin position="419"/>
        <end position="439"/>
    </location>
</feature>
<organism evidence="8 9">
    <name type="scientific">Kuraishia capsulata CBS 1993</name>
    <dbReference type="NCBI Taxonomy" id="1382522"/>
    <lineage>
        <taxon>Eukaryota</taxon>
        <taxon>Fungi</taxon>
        <taxon>Dikarya</taxon>
        <taxon>Ascomycota</taxon>
        <taxon>Saccharomycotina</taxon>
        <taxon>Pichiomycetes</taxon>
        <taxon>Pichiales</taxon>
        <taxon>Pichiaceae</taxon>
        <taxon>Kuraishia</taxon>
    </lineage>
</organism>
<feature type="compositionally biased region" description="Polar residues" evidence="6">
    <location>
        <begin position="807"/>
        <end position="825"/>
    </location>
</feature>